<accession>A0AAE0UCP5</accession>
<feature type="compositionally biased region" description="Acidic residues" evidence="1">
    <location>
        <begin position="61"/>
        <end position="72"/>
    </location>
</feature>
<feature type="compositionally biased region" description="Basic and acidic residues" evidence="1">
    <location>
        <begin position="144"/>
        <end position="155"/>
    </location>
</feature>
<name>A0AAE0UCP5_SORBR</name>
<comment type="caution">
    <text evidence="2">The sequence shown here is derived from an EMBL/GenBank/DDBJ whole genome shotgun (WGS) entry which is preliminary data.</text>
</comment>
<feature type="compositionally biased region" description="Polar residues" evidence="1">
    <location>
        <begin position="33"/>
        <end position="46"/>
    </location>
</feature>
<evidence type="ECO:0000313" key="2">
    <source>
        <dbReference type="EMBL" id="KAK3398649.1"/>
    </source>
</evidence>
<proteinExistence type="predicted"/>
<evidence type="ECO:0000256" key="1">
    <source>
        <dbReference type="SAM" id="MobiDB-lite"/>
    </source>
</evidence>
<dbReference type="Proteomes" id="UP001281003">
    <property type="component" value="Unassembled WGS sequence"/>
</dbReference>
<evidence type="ECO:0000313" key="3">
    <source>
        <dbReference type="Proteomes" id="UP001281003"/>
    </source>
</evidence>
<feature type="compositionally biased region" description="Basic and acidic residues" evidence="1">
    <location>
        <begin position="169"/>
        <end position="205"/>
    </location>
</feature>
<reference evidence="2" key="1">
    <citation type="journal article" date="2023" name="Mol. Phylogenet. Evol.">
        <title>Genome-scale phylogeny and comparative genomics of the fungal order Sordariales.</title>
        <authorList>
            <person name="Hensen N."/>
            <person name="Bonometti L."/>
            <person name="Westerberg I."/>
            <person name="Brannstrom I.O."/>
            <person name="Guillou S."/>
            <person name="Cros-Aarteil S."/>
            <person name="Calhoun S."/>
            <person name="Haridas S."/>
            <person name="Kuo A."/>
            <person name="Mondo S."/>
            <person name="Pangilinan J."/>
            <person name="Riley R."/>
            <person name="LaButti K."/>
            <person name="Andreopoulos B."/>
            <person name="Lipzen A."/>
            <person name="Chen C."/>
            <person name="Yan M."/>
            <person name="Daum C."/>
            <person name="Ng V."/>
            <person name="Clum A."/>
            <person name="Steindorff A."/>
            <person name="Ohm R.A."/>
            <person name="Martin F."/>
            <person name="Silar P."/>
            <person name="Natvig D.O."/>
            <person name="Lalanne C."/>
            <person name="Gautier V."/>
            <person name="Ament-Velasquez S.L."/>
            <person name="Kruys A."/>
            <person name="Hutchinson M.I."/>
            <person name="Powell A.J."/>
            <person name="Barry K."/>
            <person name="Miller A.N."/>
            <person name="Grigoriev I.V."/>
            <person name="Debuchy R."/>
            <person name="Gladieux P."/>
            <person name="Hiltunen Thoren M."/>
            <person name="Johannesson H."/>
        </authorList>
    </citation>
    <scope>NUCLEOTIDE SEQUENCE</scope>
    <source>
        <strain evidence="2">FGSC 1904</strain>
    </source>
</reference>
<dbReference type="AlphaFoldDB" id="A0AAE0UCP5"/>
<organism evidence="2 3">
    <name type="scientific">Sordaria brevicollis</name>
    <dbReference type="NCBI Taxonomy" id="83679"/>
    <lineage>
        <taxon>Eukaryota</taxon>
        <taxon>Fungi</taxon>
        <taxon>Dikarya</taxon>
        <taxon>Ascomycota</taxon>
        <taxon>Pezizomycotina</taxon>
        <taxon>Sordariomycetes</taxon>
        <taxon>Sordariomycetidae</taxon>
        <taxon>Sordariales</taxon>
        <taxon>Sordariaceae</taxon>
        <taxon>Sordaria</taxon>
    </lineage>
</organism>
<feature type="compositionally biased region" description="Basic and acidic residues" evidence="1">
    <location>
        <begin position="73"/>
        <end position="85"/>
    </location>
</feature>
<reference evidence="2" key="2">
    <citation type="submission" date="2023-07" db="EMBL/GenBank/DDBJ databases">
        <authorList>
            <consortium name="Lawrence Berkeley National Laboratory"/>
            <person name="Haridas S."/>
            <person name="Hensen N."/>
            <person name="Bonometti L."/>
            <person name="Westerberg I."/>
            <person name="Brannstrom I.O."/>
            <person name="Guillou S."/>
            <person name="Cros-Aarteil S."/>
            <person name="Calhoun S."/>
            <person name="Kuo A."/>
            <person name="Mondo S."/>
            <person name="Pangilinan J."/>
            <person name="Riley R."/>
            <person name="LaButti K."/>
            <person name="Andreopoulos B."/>
            <person name="Lipzen A."/>
            <person name="Chen C."/>
            <person name="Yanf M."/>
            <person name="Daum C."/>
            <person name="Ng V."/>
            <person name="Clum A."/>
            <person name="Steindorff A."/>
            <person name="Ohm R."/>
            <person name="Martin F."/>
            <person name="Silar P."/>
            <person name="Natvig D."/>
            <person name="Lalanne C."/>
            <person name="Gautier V."/>
            <person name="Ament-velasquez S.L."/>
            <person name="Kruys A."/>
            <person name="Hutchinson M.I."/>
            <person name="Powell A.J."/>
            <person name="Barry K."/>
            <person name="Miller A.N."/>
            <person name="Grigoriev I.V."/>
            <person name="Debuchy R."/>
            <person name="Gladieux P."/>
            <person name="Thoren M.H."/>
            <person name="Johannesson H."/>
        </authorList>
    </citation>
    <scope>NUCLEOTIDE SEQUENCE</scope>
    <source>
        <strain evidence="2">FGSC 1904</strain>
    </source>
</reference>
<dbReference type="EMBL" id="JAUTDP010000006">
    <property type="protein sequence ID" value="KAK3398649.1"/>
    <property type="molecule type" value="Genomic_DNA"/>
</dbReference>
<gene>
    <name evidence="2" type="ORF">B0T20DRAFT_352706</name>
</gene>
<feature type="compositionally biased region" description="Acidic residues" evidence="1">
    <location>
        <begin position="94"/>
        <end position="103"/>
    </location>
</feature>
<keyword evidence="3" id="KW-1185">Reference proteome</keyword>
<sequence length="213" mass="23511">MEELLSARYRPGCVTAQEVLTYYPPNMAPPQSGDITSGVSKISLKNTGKAKPKKAEPVADSWEDEEVSSESESETKTEKKMESKSKGFGAELESWGDDNDSDEERAPSPPPSRSRKPEPSTSTSVPPFLDFTGPGGASSSASTEYKRPEKTDAVARRMIAGALGLKAPKLTEEQKAYDRALREKERKRKEEERERKKRAEEEAAKAKAAIWDD</sequence>
<feature type="region of interest" description="Disordered" evidence="1">
    <location>
        <begin position="24"/>
        <end position="213"/>
    </location>
</feature>
<protein>
    <submittedName>
        <fullName evidence="2">Uncharacterized protein</fullName>
    </submittedName>
</protein>